<keyword evidence="5 12" id="KW-0235">DNA replication</keyword>
<dbReference type="Gene3D" id="3.40.1360.10">
    <property type="match status" value="1"/>
</dbReference>
<dbReference type="InterPro" id="IPR036977">
    <property type="entry name" value="DNA_primase_Znf_CHC2"/>
</dbReference>
<keyword evidence="10 12" id="KW-0238">DNA-binding</keyword>
<dbReference type="InterPro" id="IPR050219">
    <property type="entry name" value="DnaG_primase"/>
</dbReference>
<gene>
    <name evidence="12 16" type="primary">dnaG</name>
    <name evidence="16" type="ORF">ARTHRO_10675</name>
</gene>
<keyword evidence="4 12" id="KW-0548">Nucleotidyltransferase</keyword>
<dbReference type="EC" id="2.7.7.101" evidence="12"/>
<evidence type="ECO:0000256" key="12">
    <source>
        <dbReference type="HAMAP-Rule" id="MF_00974"/>
    </source>
</evidence>
<evidence type="ECO:0000313" key="17">
    <source>
        <dbReference type="Proteomes" id="UP000032946"/>
    </source>
</evidence>
<dbReference type="PROSITE" id="PS50880">
    <property type="entry name" value="TOPRIM"/>
    <property type="match status" value="1"/>
</dbReference>
<dbReference type="Gene3D" id="3.90.580.10">
    <property type="entry name" value="Zinc finger, CHC2-type domain"/>
    <property type="match status" value="1"/>
</dbReference>
<dbReference type="InterPro" id="IPR019475">
    <property type="entry name" value="DNA_primase_DnaB-bd"/>
</dbReference>
<comment type="function">
    <text evidence="12 13">RNA polymerase that catalyzes the synthesis of short RNA molecules used as primers for DNA polymerase during DNA replication.</text>
</comment>
<dbReference type="GO" id="GO:0008270">
    <property type="term" value="F:zinc ion binding"/>
    <property type="evidence" value="ECO:0007669"/>
    <property type="project" value="UniProtKB-UniRule"/>
</dbReference>
<dbReference type="RefSeq" id="WP_008056919.1">
    <property type="nucleotide sequence ID" value="NZ_FO818640.1"/>
</dbReference>
<evidence type="ECO:0000256" key="11">
    <source>
        <dbReference type="ARBA" id="ARBA00023163"/>
    </source>
</evidence>
<evidence type="ECO:0000256" key="8">
    <source>
        <dbReference type="ARBA" id="ARBA00022833"/>
    </source>
</evidence>
<dbReference type="GO" id="GO:0003677">
    <property type="term" value="F:DNA binding"/>
    <property type="evidence" value="ECO:0007669"/>
    <property type="project" value="UniProtKB-KW"/>
</dbReference>
<dbReference type="AlphaFoldDB" id="A0A9P1KAZ5"/>
<dbReference type="PANTHER" id="PTHR30313:SF2">
    <property type="entry name" value="DNA PRIMASE"/>
    <property type="match status" value="1"/>
</dbReference>
<dbReference type="FunFam" id="3.90.980.10:FF:000001">
    <property type="entry name" value="DNA primase"/>
    <property type="match status" value="1"/>
</dbReference>
<dbReference type="InterPro" id="IPR037068">
    <property type="entry name" value="DNA_primase_core_N_sf"/>
</dbReference>
<name>A0A9P1KAZ5_9CYAN</name>
<dbReference type="SMART" id="SM00493">
    <property type="entry name" value="TOPRIM"/>
    <property type="match status" value="1"/>
</dbReference>
<evidence type="ECO:0000256" key="9">
    <source>
        <dbReference type="ARBA" id="ARBA00022842"/>
    </source>
</evidence>
<keyword evidence="9" id="KW-0460">Magnesium</keyword>
<dbReference type="Pfam" id="PF10410">
    <property type="entry name" value="DnaB_bind"/>
    <property type="match status" value="1"/>
</dbReference>
<dbReference type="FunFam" id="3.40.1360.10:FF:000002">
    <property type="entry name" value="DNA primase"/>
    <property type="match status" value="1"/>
</dbReference>
<evidence type="ECO:0000256" key="14">
    <source>
        <dbReference type="PIRSR" id="PIRSR002811-1"/>
    </source>
</evidence>
<keyword evidence="11 12" id="KW-0804">Transcription</keyword>
<dbReference type="InterPro" id="IPR002694">
    <property type="entry name" value="Znf_CHC2"/>
</dbReference>
<dbReference type="PIRSF" id="PIRSF002811">
    <property type="entry name" value="DnaG"/>
    <property type="match status" value="1"/>
</dbReference>
<keyword evidence="2 12" id="KW-0639">Primosome</keyword>
<feature type="domain" description="Toprim" evidence="15">
    <location>
        <begin position="265"/>
        <end position="348"/>
    </location>
</feature>
<dbReference type="Gene3D" id="3.90.980.10">
    <property type="entry name" value="DNA primase, catalytic core, N-terminal domain"/>
    <property type="match status" value="1"/>
</dbReference>
<dbReference type="SUPFAM" id="SSF57783">
    <property type="entry name" value="Zinc beta-ribbon"/>
    <property type="match status" value="1"/>
</dbReference>
<keyword evidence="7 12" id="KW-0863">Zinc-finger</keyword>
<feature type="zinc finger region" description="CHC2-type" evidence="12 14">
    <location>
        <begin position="41"/>
        <end position="65"/>
    </location>
</feature>
<dbReference type="GO" id="GO:1990077">
    <property type="term" value="C:primosome complex"/>
    <property type="evidence" value="ECO:0007669"/>
    <property type="project" value="UniProtKB-KW"/>
</dbReference>
<evidence type="ECO:0000256" key="10">
    <source>
        <dbReference type="ARBA" id="ARBA00023125"/>
    </source>
</evidence>
<dbReference type="Pfam" id="PF13155">
    <property type="entry name" value="Toprim_2"/>
    <property type="match status" value="1"/>
</dbReference>
<dbReference type="Proteomes" id="UP000032946">
    <property type="component" value="Chromosome"/>
</dbReference>
<evidence type="ECO:0000256" key="6">
    <source>
        <dbReference type="ARBA" id="ARBA00022723"/>
    </source>
</evidence>
<dbReference type="SMART" id="SM00400">
    <property type="entry name" value="ZnF_CHCC"/>
    <property type="match status" value="1"/>
</dbReference>
<keyword evidence="17" id="KW-1185">Reference proteome</keyword>
<evidence type="ECO:0000259" key="15">
    <source>
        <dbReference type="PROSITE" id="PS50880"/>
    </source>
</evidence>
<keyword evidence="6 12" id="KW-0479">Metal-binding</keyword>
<dbReference type="Pfam" id="PF01807">
    <property type="entry name" value="Zn_ribbon_DnaG"/>
    <property type="match status" value="1"/>
</dbReference>
<evidence type="ECO:0000256" key="5">
    <source>
        <dbReference type="ARBA" id="ARBA00022705"/>
    </source>
</evidence>
<evidence type="ECO:0000256" key="2">
    <source>
        <dbReference type="ARBA" id="ARBA00022515"/>
    </source>
</evidence>
<dbReference type="GO" id="GO:0005737">
    <property type="term" value="C:cytoplasm"/>
    <property type="evidence" value="ECO:0007669"/>
    <property type="project" value="TreeGrafter"/>
</dbReference>
<keyword evidence="3 12" id="KW-0808">Transferase</keyword>
<keyword evidence="8 12" id="KW-0862">Zinc</keyword>
<dbReference type="FunFam" id="3.90.580.10:FF:000001">
    <property type="entry name" value="DNA primase"/>
    <property type="match status" value="1"/>
</dbReference>
<evidence type="ECO:0000256" key="7">
    <source>
        <dbReference type="ARBA" id="ARBA00022771"/>
    </source>
</evidence>
<comment type="cofactor">
    <cofactor evidence="12 13 14">
        <name>Zn(2+)</name>
        <dbReference type="ChEBI" id="CHEBI:29105"/>
    </cofactor>
    <text evidence="12 13 14">Binds 1 zinc ion per monomer.</text>
</comment>
<dbReference type="InterPro" id="IPR006171">
    <property type="entry name" value="TOPRIM_dom"/>
</dbReference>
<dbReference type="NCBIfam" id="TIGR01391">
    <property type="entry name" value="dnaG"/>
    <property type="match status" value="1"/>
</dbReference>
<comment type="domain">
    <text evidence="12">Contains an N-terminal zinc-binding domain, a central core domain that contains the primase activity, and a C-terminal DnaB-binding domain.</text>
</comment>
<keyword evidence="1 12" id="KW-0240">DNA-directed RNA polymerase</keyword>
<evidence type="ECO:0000256" key="4">
    <source>
        <dbReference type="ARBA" id="ARBA00022695"/>
    </source>
</evidence>
<dbReference type="GO" id="GO:0003899">
    <property type="term" value="F:DNA-directed RNA polymerase activity"/>
    <property type="evidence" value="ECO:0007669"/>
    <property type="project" value="UniProtKB-UniRule"/>
</dbReference>
<dbReference type="GO" id="GO:0000428">
    <property type="term" value="C:DNA-directed RNA polymerase complex"/>
    <property type="evidence" value="ECO:0007669"/>
    <property type="project" value="UniProtKB-KW"/>
</dbReference>
<comment type="catalytic activity">
    <reaction evidence="12">
        <text>ssDNA + n NTP = ssDNA/pppN(pN)n-1 hybrid + (n-1) diphosphate.</text>
        <dbReference type="EC" id="2.7.7.101"/>
    </reaction>
</comment>
<dbReference type="GO" id="GO:0006269">
    <property type="term" value="P:DNA replication, synthesis of primer"/>
    <property type="evidence" value="ECO:0007669"/>
    <property type="project" value="UniProtKB-UniRule"/>
</dbReference>
<dbReference type="HAMAP" id="MF_00974">
    <property type="entry name" value="DNA_primase_DnaG"/>
    <property type="match status" value="1"/>
</dbReference>
<dbReference type="SUPFAM" id="SSF56731">
    <property type="entry name" value="DNA primase core"/>
    <property type="match status" value="1"/>
</dbReference>
<evidence type="ECO:0000256" key="13">
    <source>
        <dbReference type="PIRNR" id="PIRNR002811"/>
    </source>
</evidence>
<dbReference type="InterPro" id="IPR030846">
    <property type="entry name" value="DnaG_bac"/>
</dbReference>
<dbReference type="InterPro" id="IPR006295">
    <property type="entry name" value="DNA_primase_DnaG"/>
</dbReference>
<evidence type="ECO:0000256" key="3">
    <source>
        <dbReference type="ARBA" id="ARBA00022679"/>
    </source>
</evidence>
<sequence length="644" mass="74357">MSSPRIHSDTIEEVKERADIYDIISEKVVLKRRGKDFVGLCPFHEEKSPSFTVSPSRQMYYCFGCGAAGNSIKFLMELDKSSFADVVLDLARRYNVPVKTESPEQHQEFQKTLSLREKLYEILAIATSFYQHALRQPQGEAALEYLKFSRRLGEETIQEFQLGYAPAGWETIYGYLVEQKHFPVELVEKAGLIVPRKAGNGYYDRFRDRLIIPIYDIQGRVIGFGGRSLGDEQPKYLNSPETELFDKGRTLFCLDRAKKAISQQDMAVVVEGYFDAIALHAAGINYVVASLGTALSINQIRLLLRYTESKQIILNFDADAAGTKATERAIGEIETLAYRGEVNLRILNLPNGKDADEYLYIHTRHDYQDLLEKSPYFLEWQIHQIVGGKSIENVAESQRIATAMVELLRKVQDLNQRTAYIQSCAEILSQGQSRLIPMLADSLRKQINKPLVQNQQNKASDSRKSDLIISAQRDRTLLEKAEGLLLRIYLHCPEYRQEIIKALEAENLEFSLTNHRFLWIKISEIELSLQEQKPREDIDLISQLQNFDREHSSEISEVSHLFYLNEKTINDIQRPSIGIRAATASLEWVLCEKRYLQYLDKWKKTDIKLNLELAEYYQQQLYAEQKRMKELEQLRMVKFSELTF</sequence>
<dbReference type="CDD" id="cd03364">
    <property type="entry name" value="TOPRIM_DnaG_primases"/>
    <property type="match status" value="1"/>
</dbReference>
<dbReference type="Pfam" id="PF08275">
    <property type="entry name" value="DNAG_N"/>
    <property type="match status" value="1"/>
</dbReference>
<protein>
    <recommendedName>
        <fullName evidence="12 13">DNA primase</fullName>
        <ecNumber evidence="12">2.7.7.101</ecNumber>
    </recommendedName>
</protein>
<comment type="similarity">
    <text evidence="12 13">Belongs to the DnaG primase family.</text>
</comment>
<dbReference type="EMBL" id="FO818640">
    <property type="protein sequence ID" value="CDM93002.1"/>
    <property type="molecule type" value="Genomic_DNA"/>
</dbReference>
<organism evidence="16 17">
    <name type="scientific">Limnospira indica PCC 8005</name>
    <dbReference type="NCBI Taxonomy" id="376219"/>
    <lineage>
        <taxon>Bacteria</taxon>
        <taxon>Bacillati</taxon>
        <taxon>Cyanobacteriota</taxon>
        <taxon>Cyanophyceae</taxon>
        <taxon>Oscillatoriophycideae</taxon>
        <taxon>Oscillatoriales</taxon>
        <taxon>Sirenicapillariaceae</taxon>
        <taxon>Limnospira</taxon>
    </lineage>
</organism>
<dbReference type="InterPro" id="IPR013264">
    <property type="entry name" value="DNAG_N"/>
</dbReference>
<evidence type="ECO:0000313" key="16">
    <source>
        <dbReference type="EMBL" id="CDM93002.1"/>
    </source>
</evidence>
<comment type="subunit">
    <text evidence="12">Monomer. Interacts with DnaB.</text>
</comment>
<proteinExistence type="inferred from homology"/>
<dbReference type="PANTHER" id="PTHR30313">
    <property type="entry name" value="DNA PRIMASE"/>
    <property type="match status" value="1"/>
</dbReference>
<reference evidence="16 17" key="1">
    <citation type="submission" date="2014-02" db="EMBL/GenBank/DDBJ databases">
        <authorList>
            <person name="Genoscope - CEA"/>
        </authorList>
    </citation>
    <scope>NUCLEOTIDE SEQUENCE [LARGE SCALE GENOMIC DNA]</scope>
    <source>
        <strain evidence="16 17">PCC 8005</strain>
    </source>
</reference>
<accession>A0A9P1KAZ5</accession>
<evidence type="ECO:0000256" key="1">
    <source>
        <dbReference type="ARBA" id="ARBA00022478"/>
    </source>
</evidence>
<dbReference type="InterPro" id="IPR034151">
    <property type="entry name" value="TOPRIM_DnaG_bac"/>
</dbReference>